<gene>
    <name evidence="1" type="ORF">LTR97_005756</name>
</gene>
<proteinExistence type="predicted"/>
<dbReference type="AlphaFoldDB" id="A0AAN7VSD6"/>
<sequence length="192" mass="21852">MITTSADAERVYYAALRSTLQLFTPGDAIYRLVAERDWLRRPPMDYTEFRHFCDNPQDIQYRDRDYIAIELIPEAEFIHPNAALAGLDAADRVVLANRAGAVANPGHGLHIMALDTKVYTGLSELWLTNLRRMPSWVRKVKVIVKDSSPGFVGLNVLMADEVALISRELTRLEQIGTFEYRGMLWVNTQVLE</sequence>
<dbReference type="Proteomes" id="UP001310594">
    <property type="component" value="Unassembled WGS sequence"/>
</dbReference>
<organism evidence="1 2">
    <name type="scientific">Elasticomyces elasticus</name>
    <dbReference type="NCBI Taxonomy" id="574655"/>
    <lineage>
        <taxon>Eukaryota</taxon>
        <taxon>Fungi</taxon>
        <taxon>Dikarya</taxon>
        <taxon>Ascomycota</taxon>
        <taxon>Pezizomycotina</taxon>
        <taxon>Dothideomycetes</taxon>
        <taxon>Dothideomycetidae</taxon>
        <taxon>Mycosphaerellales</taxon>
        <taxon>Teratosphaeriaceae</taxon>
        <taxon>Elasticomyces</taxon>
    </lineage>
</organism>
<evidence type="ECO:0000313" key="2">
    <source>
        <dbReference type="Proteomes" id="UP001310594"/>
    </source>
</evidence>
<reference evidence="1" key="1">
    <citation type="submission" date="2023-08" db="EMBL/GenBank/DDBJ databases">
        <title>Black Yeasts Isolated from many extreme environments.</title>
        <authorList>
            <person name="Coleine C."/>
            <person name="Stajich J.E."/>
            <person name="Selbmann L."/>
        </authorList>
    </citation>
    <scope>NUCLEOTIDE SEQUENCE</scope>
    <source>
        <strain evidence="1">CCFEE 5810</strain>
    </source>
</reference>
<evidence type="ECO:0000313" key="1">
    <source>
        <dbReference type="EMBL" id="KAK5699627.1"/>
    </source>
</evidence>
<dbReference type="EMBL" id="JAVRQU010000008">
    <property type="protein sequence ID" value="KAK5699627.1"/>
    <property type="molecule type" value="Genomic_DNA"/>
</dbReference>
<protein>
    <submittedName>
        <fullName evidence="1">Uncharacterized protein</fullName>
    </submittedName>
</protein>
<accession>A0AAN7VSD6</accession>
<name>A0AAN7VSD6_9PEZI</name>
<comment type="caution">
    <text evidence="1">The sequence shown here is derived from an EMBL/GenBank/DDBJ whole genome shotgun (WGS) entry which is preliminary data.</text>
</comment>